<name>A0AAJ1FA83_9GAMM</name>
<evidence type="ECO:0000259" key="2">
    <source>
        <dbReference type="Pfam" id="PF18160"/>
    </source>
</evidence>
<feature type="transmembrane region" description="Helical" evidence="1">
    <location>
        <begin position="154"/>
        <end position="176"/>
    </location>
</feature>
<gene>
    <name evidence="3" type="ORF">MJ923_05770</name>
</gene>
<keyword evidence="4" id="KW-1185">Reference proteome</keyword>
<dbReference type="NCBIfam" id="NF033631">
    <property type="entry name" value="SLATT_5"/>
    <property type="match status" value="1"/>
</dbReference>
<feature type="domain" description="SMODS and SLOG-associating 2TM effector" evidence="2">
    <location>
        <begin position="3"/>
        <end position="175"/>
    </location>
</feature>
<evidence type="ECO:0000256" key="1">
    <source>
        <dbReference type="SAM" id="Phobius"/>
    </source>
</evidence>
<accession>A0AAJ1FA83</accession>
<keyword evidence="1" id="KW-0812">Transmembrane</keyword>
<organism evidence="3 4">
    <name type="scientific">Shewanella zhuhaiensis</name>
    <dbReference type="NCBI Taxonomy" id="2919576"/>
    <lineage>
        <taxon>Bacteria</taxon>
        <taxon>Pseudomonadati</taxon>
        <taxon>Pseudomonadota</taxon>
        <taxon>Gammaproteobacteria</taxon>
        <taxon>Alteromonadales</taxon>
        <taxon>Shewanellaceae</taxon>
        <taxon>Shewanella</taxon>
    </lineage>
</organism>
<proteinExistence type="predicted"/>
<dbReference type="AlphaFoldDB" id="A0AAJ1FA83"/>
<comment type="caution">
    <text evidence="3">The sequence shown here is derived from an EMBL/GenBank/DDBJ whole genome shotgun (WGS) entry which is preliminary data.</text>
</comment>
<sequence>MLNSLSLFSLTASSFSLIFITLVEKYSDSKIFVENTIDLLQVISAIIISALSLAIALSNYSEKSIKMLKSGEELNELVRKIEHLSDDEYNEKKEALNKEYTTLIKNSENHQDFEFHYGKKERKREEQKSSEANTSATENNSDYFMRFKKYATPCAFFSISFIYISFTLLTLALFIIKNDVFLEKQPMKECRSNTDKGKVEKNVEPDL</sequence>
<evidence type="ECO:0000313" key="4">
    <source>
        <dbReference type="Proteomes" id="UP001297581"/>
    </source>
</evidence>
<evidence type="ECO:0000313" key="3">
    <source>
        <dbReference type="EMBL" id="MCH4293810.1"/>
    </source>
</evidence>
<protein>
    <submittedName>
        <fullName evidence="3">SLATT domain-containing protein</fullName>
    </submittedName>
</protein>
<dbReference type="Pfam" id="PF18160">
    <property type="entry name" value="SLATT_5"/>
    <property type="match status" value="1"/>
</dbReference>
<dbReference type="EMBL" id="JAKUDL010000002">
    <property type="protein sequence ID" value="MCH4293810.1"/>
    <property type="molecule type" value="Genomic_DNA"/>
</dbReference>
<keyword evidence="1" id="KW-1133">Transmembrane helix</keyword>
<reference evidence="3 4" key="1">
    <citation type="submission" date="2022-02" db="EMBL/GenBank/DDBJ databases">
        <title>The genome sequence of Shewanella sp. 3B26.</title>
        <authorList>
            <person name="Du J."/>
        </authorList>
    </citation>
    <scope>NUCLEOTIDE SEQUENCE [LARGE SCALE GENOMIC DNA]</scope>
    <source>
        <strain evidence="3 4">3B26</strain>
    </source>
</reference>
<feature type="transmembrane region" description="Helical" evidence="1">
    <location>
        <begin position="40"/>
        <end position="60"/>
    </location>
</feature>
<keyword evidence="1" id="KW-0472">Membrane</keyword>
<dbReference type="Proteomes" id="UP001297581">
    <property type="component" value="Unassembled WGS sequence"/>
</dbReference>
<dbReference type="InterPro" id="IPR041115">
    <property type="entry name" value="SLATT_5"/>
</dbReference>